<comment type="catalytic activity">
    <reaction evidence="1 9">
        <text>guanosine(46) in tRNA + S-adenosyl-L-methionine = N(7)-methylguanosine(46) in tRNA + S-adenosyl-L-homocysteine</text>
        <dbReference type="Rhea" id="RHEA:42708"/>
        <dbReference type="Rhea" id="RHEA-COMP:10188"/>
        <dbReference type="Rhea" id="RHEA-COMP:10189"/>
        <dbReference type="ChEBI" id="CHEBI:57856"/>
        <dbReference type="ChEBI" id="CHEBI:59789"/>
        <dbReference type="ChEBI" id="CHEBI:74269"/>
        <dbReference type="ChEBI" id="CHEBI:74480"/>
        <dbReference type="EC" id="2.1.1.33"/>
    </reaction>
</comment>
<dbReference type="GO" id="GO:0008176">
    <property type="term" value="F:tRNA (guanine(46)-N7)-methyltransferase activity"/>
    <property type="evidence" value="ECO:0007669"/>
    <property type="project" value="UniProtKB-UniRule"/>
</dbReference>
<dbReference type="EMBL" id="JAWDEY010000010">
    <property type="protein sequence ID" value="KAK6589970.1"/>
    <property type="molecule type" value="Genomic_DNA"/>
</dbReference>
<evidence type="ECO:0000256" key="4">
    <source>
        <dbReference type="ARBA" id="ARBA00022679"/>
    </source>
</evidence>
<keyword evidence="6 9" id="KW-0819">tRNA processing</keyword>
<dbReference type="Pfam" id="PF02390">
    <property type="entry name" value="Methyltransf_4"/>
    <property type="match status" value="1"/>
</dbReference>
<dbReference type="CDD" id="cd02440">
    <property type="entry name" value="AdoMet_MTases"/>
    <property type="match status" value="1"/>
</dbReference>
<dbReference type="NCBIfam" id="TIGR00091">
    <property type="entry name" value="tRNA (guanosine(46)-N7)-methyltransferase TrmB"/>
    <property type="match status" value="1"/>
</dbReference>
<dbReference type="PANTHER" id="PTHR23417:SF16">
    <property type="entry name" value="TRNA (GUANINE-N(7)-)-METHYLTRANSFERASE"/>
    <property type="match status" value="1"/>
</dbReference>
<keyword evidence="2 9" id="KW-0820">tRNA-binding</keyword>
<feature type="active site" evidence="9">
    <location>
        <position position="175"/>
    </location>
</feature>
<dbReference type="InterPro" id="IPR003358">
    <property type="entry name" value="tRNA_(Gua-N-7)_MeTrfase_Trmb"/>
</dbReference>
<keyword evidence="7 9" id="KW-0694">RNA-binding</keyword>
<feature type="binding site" evidence="9">
    <location>
        <begin position="152"/>
        <end position="153"/>
    </location>
    <ligand>
        <name>S-adenosyl-L-methionine</name>
        <dbReference type="ChEBI" id="CHEBI:59789"/>
    </ligand>
</feature>
<dbReference type="SUPFAM" id="SSF53335">
    <property type="entry name" value="S-adenosyl-L-methionine-dependent methyltransferases"/>
    <property type="match status" value="1"/>
</dbReference>
<protein>
    <recommendedName>
        <fullName evidence="9">tRNA (guanine-N(7)-)-methyltransferase</fullName>
        <ecNumber evidence="9">2.1.1.33</ecNumber>
    </recommendedName>
    <alternativeName>
        <fullName evidence="9">tRNA (guanine(46)-N(7))-methyltransferase</fullName>
    </alternativeName>
    <alternativeName>
        <fullName evidence="9">tRNA(m7G46)-methyltransferase</fullName>
    </alternativeName>
</protein>
<evidence type="ECO:0000256" key="6">
    <source>
        <dbReference type="ARBA" id="ARBA00022694"/>
    </source>
</evidence>
<accession>A0AAV9Y2I0</accession>
<comment type="pathway">
    <text evidence="9">tRNA modification; N(7)-methylguanine-tRNA biosynthesis.</text>
</comment>
<evidence type="ECO:0000256" key="3">
    <source>
        <dbReference type="ARBA" id="ARBA00022603"/>
    </source>
</evidence>
<evidence type="ECO:0000313" key="11">
    <source>
        <dbReference type="Proteomes" id="UP001311799"/>
    </source>
</evidence>
<keyword evidence="8 9" id="KW-0539">Nucleus</keyword>
<dbReference type="GO" id="GO:0005634">
    <property type="term" value="C:nucleus"/>
    <property type="evidence" value="ECO:0007669"/>
    <property type="project" value="UniProtKB-SubCell"/>
</dbReference>
<evidence type="ECO:0000256" key="7">
    <source>
        <dbReference type="ARBA" id="ARBA00022884"/>
    </source>
</evidence>
<evidence type="ECO:0000256" key="8">
    <source>
        <dbReference type="ARBA" id="ARBA00023242"/>
    </source>
</evidence>
<dbReference type="Gene3D" id="3.40.50.150">
    <property type="entry name" value="Vaccinia Virus protein VP39"/>
    <property type="match status" value="1"/>
</dbReference>
<feature type="binding site" evidence="9">
    <location>
        <begin position="251"/>
        <end position="253"/>
    </location>
    <ligand>
        <name>S-adenosyl-L-methionine</name>
        <dbReference type="ChEBI" id="CHEBI:59789"/>
    </ligand>
</feature>
<dbReference type="EC" id="2.1.1.33" evidence="9"/>
<gene>
    <name evidence="10" type="ORF">RS030_192782</name>
</gene>
<comment type="similarity">
    <text evidence="9">Belongs to the class I-like SAM-binding methyltransferase superfamily. TrmB family.</text>
</comment>
<dbReference type="HAMAP" id="MF_03055">
    <property type="entry name" value="tRNA_methyltr_TrmB_euk"/>
    <property type="match status" value="1"/>
</dbReference>
<organism evidence="10 11">
    <name type="scientific">Cryptosporidium xiaoi</name>
    <dbReference type="NCBI Taxonomy" id="659607"/>
    <lineage>
        <taxon>Eukaryota</taxon>
        <taxon>Sar</taxon>
        <taxon>Alveolata</taxon>
        <taxon>Apicomplexa</taxon>
        <taxon>Conoidasida</taxon>
        <taxon>Coccidia</taxon>
        <taxon>Eucoccidiorida</taxon>
        <taxon>Eimeriorina</taxon>
        <taxon>Cryptosporidiidae</taxon>
        <taxon>Cryptosporidium</taxon>
    </lineage>
</organism>
<evidence type="ECO:0000256" key="2">
    <source>
        <dbReference type="ARBA" id="ARBA00022555"/>
    </source>
</evidence>
<keyword evidence="4 9" id="KW-0808">Transferase</keyword>
<evidence type="ECO:0000256" key="1">
    <source>
        <dbReference type="ARBA" id="ARBA00000142"/>
    </source>
</evidence>
<name>A0AAV9Y2I0_9CRYT</name>
<proteinExistence type="inferred from homology"/>
<comment type="function">
    <text evidence="9">Catalyzes the formation of N(7)-methylguanine at position 46 (m7G46) in tRNA.</text>
</comment>
<dbReference type="GO" id="GO:0043527">
    <property type="term" value="C:tRNA methyltransferase complex"/>
    <property type="evidence" value="ECO:0007669"/>
    <property type="project" value="TreeGrafter"/>
</dbReference>
<keyword evidence="11" id="KW-1185">Reference proteome</keyword>
<dbReference type="AlphaFoldDB" id="A0AAV9Y2I0"/>
<reference evidence="10 11" key="1">
    <citation type="submission" date="2023-10" db="EMBL/GenBank/DDBJ databases">
        <title>Comparative genomics analysis reveals potential genetic determinants of host preference in Cryptosporidium xiaoi.</title>
        <authorList>
            <person name="Xiao L."/>
            <person name="Li J."/>
        </authorList>
    </citation>
    <scope>NUCLEOTIDE SEQUENCE [LARGE SCALE GENOMIC DNA]</scope>
    <source>
        <strain evidence="10 11">52996</strain>
    </source>
</reference>
<evidence type="ECO:0000313" key="10">
    <source>
        <dbReference type="EMBL" id="KAK6589970.1"/>
    </source>
</evidence>
<sequence>MGEETQKQESELCKPPQKKFYRQRAHCNPLADNYMIHPISPEHINWELHYPNYFSVGDEFKKVIHLNTKKYPIEYDKIKVNSERSNEIAKNIKFLDVGCGYGGLLVWLSGKFKDKLSLGMEIREKVTNYVGERIISMQQRGEGRNISVVKTNAMKYLPNYVSRHQLEKIFICFPDPHFKKRNWRRRIVSYSTIPLFWYLLQEGGLIYIVTDVYEYYEWANKVMESFKTLFELNSSDDNSSDPCLAAISTTTEEAKKVERSNSPSYSCVYKSKKFECIH</sequence>
<keyword evidence="5 9" id="KW-0949">S-adenosyl-L-methionine</keyword>
<feature type="binding site" evidence="9">
    <location>
        <position position="172"/>
    </location>
    <ligand>
        <name>S-adenosyl-L-methionine</name>
        <dbReference type="ChEBI" id="CHEBI:59789"/>
    </ligand>
</feature>
<dbReference type="PROSITE" id="PS51625">
    <property type="entry name" value="SAM_MT_TRMB"/>
    <property type="match status" value="1"/>
</dbReference>
<dbReference type="InterPro" id="IPR029063">
    <property type="entry name" value="SAM-dependent_MTases_sf"/>
</dbReference>
<dbReference type="InterPro" id="IPR025763">
    <property type="entry name" value="Trm8_euk"/>
</dbReference>
<dbReference type="Proteomes" id="UP001311799">
    <property type="component" value="Unassembled WGS sequence"/>
</dbReference>
<feature type="binding site" evidence="9">
    <location>
        <begin position="121"/>
        <end position="122"/>
    </location>
    <ligand>
        <name>S-adenosyl-L-methionine</name>
        <dbReference type="ChEBI" id="CHEBI:59789"/>
    </ligand>
</feature>
<dbReference type="GO" id="GO:0000049">
    <property type="term" value="F:tRNA binding"/>
    <property type="evidence" value="ECO:0007669"/>
    <property type="project" value="UniProtKB-UniRule"/>
</dbReference>
<evidence type="ECO:0000256" key="9">
    <source>
        <dbReference type="HAMAP-Rule" id="MF_03055"/>
    </source>
</evidence>
<comment type="subcellular location">
    <subcellularLocation>
        <location evidence="9">Nucleus</location>
    </subcellularLocation>
</comment>
<feature type="binding site" evidence="9">
    <location>
        <position position="98"/>
    </location>
    <ligand>
        <name>S-adenosyl-L-methionine</name>
        <dbReference type="ChEBI" id="CHEBI:59789"/>
    </ligand>
</feature>
<keyword evidence="3 9" id="KW-0489">Methyltransferase</keyword>
<dbReference type="PANTHER" id="PTHR23417">
    <property type="entry name" value="3-DEOXY-D-MANNO-OCTULOSONIC-ACID TRANSFERASE/TRNA GUANINE-N 7 - -METHYLTRANSFERASE"/>
    <property type="match status" value="1"/>
</dbReference>
<comment type="caution">
    <text evidence="10">The sequence shown here is derived from an EMBL/GenBank/DDBJ whole genome shotgun (WGS) entry which is preliminary data.</text>
</comment>
<evidence type="ECO:0000256" key="5">
    <source>
        <dbReference type="ARBA" id="ARBA00022691"/>
    </source>
</evidence>